<feature type="transmembrane region" description="Helical" evidence="8">
    <location>
        <begin position="46"/>
        <end position="65"/>
    </location>
</feature>
<evidence type="ECO:0000256" key="3">
    <source>
        <dbReference type="ARBA" id="ARBA00022475"/>
    </source>
</evidence>
<evidence type="ECO:0000256" key="4">
    <source>
        <dbReference type="ARBA" id="ARBA00022692"/>
    </source>
</evidence>
<keyword evidence="7 8" id="KW-0472">Membrane</keyword>
<evidence type="ECO:0000256" key="2">
    <source>
        <dbReference type="ARBA" id="ARBA00022448"/>
    </source>
</evidence>
<keyword evidence="6" id="KW-0406">Ion transport</keyword>
<reference evidence="9" key="1">
    <citation type="submission" date="2021-03" db="EMBL/GenBank/DDBJ databases">
        <title>Ottowia sp. 27C isolated from the cloaca of a Giant Asian pond turtle (Heosemys grandis).</title>
        <authorList>
            <person name="Spergser J."/>
            <person name="Busse H.-J."/>
        </authorList>
    </citation>
    <scope>NUCLEOTIDE SEQUENCE</scope>
    <source>
        <strain evidence="9">27C</strain>
    </source>
</reference>
<feature type="transmembrane region" description="Helical" evidence="8">
    <location>
        <begin position="161"/>
        <end position="182"/>
    </location>
</feature>
<name>A0A975CGL1_9BURK</name>
<feature type="transmembrane region" description="Helical" evidence="8">
    <location>
        <begin position="14"/>
        <end position="34"/>
    </location>
</feature>
<evidence type="ECO:0000256" key="1">
    <source>
        <dbReference type="ARBA" id="ARBA00004651"/>
    </source>
</evidence>
<feature type="transmembrane region" description="Helical" evidence="8">
    <location>
        <begin position="128"/>
        <end position="149"/>
    </location>
</feature>
<comment type="subcellular location">
    <subcellularLocation>
        <location evidence="1">Cell membrane</location>
        <topology evidence="1">Multi-pass membrane protein</topology>
    </subcellularLocation>
</comment>
<protein>
    <submittedName>
        <fullName evidence="9">TrkH family potassium uptake protein</fullName>
    </submittedName>
</protein>
<keyword evidence="2" id="KW-0813">Transport</keyword>
<dbReference type="PANTHER" id="PTHR32024:SF1">
    <property type="entry name" value="KTR SYSTEM POTASSIUM UPTAKE PROTEIN B"/>
    <property type="match status" value="1"/>
</dbReference>
<dbReference type="GO" id="GO:0030001">
    <property type="term" value="P:metal ion transport"/>
    <property type="evidence" value="ECO:0007669"/>
    <property type="project" value="UniProtKB-ARBA"/>
</dbReference>
<feature type="transmembrane region" description="Helical" evidence="8">
    <location>
        <begin position="350"/>
        <end position="371"/>
    </location>
</feature>
<dbReference type="EMBL" id="CP071796">
    <property type="protein sequence ID" value="QTD45820.1"/>
    <property type="molecule type" value="Genomic_DNA"/>
</dbReference>
<evidence type="ECO:0000256" key="5">
    <source>
        <dbReference type="ARBA" id="ARBA00022989"/>
    </source>
</evidence>
<feature type="transmembrane region" description="Helical" evidence="8">
    <location>
        <begin position="302"/>
        <end position="330"/>
    </location>
</feature>
<sequence>MTRGPSRRQPLNPALVLVCAFLGVIALGTLLLLLPVSRAEPGGAPFMAAFFTAWSAVCINGLTIVDTGTYWSGFGQAVILMLIQTGGFGMMTSATLLILWAGGAMRLRSRLLLQAETRSASLGDVRSVAKLVFIVTVSVELTVATWLTLRFALGYGMPWGQAAWAGLFHAVSGFCNAGFGLWGDSLSQFVRDGVVLGPVMAAIIIGGLGFPVIHELWTYRRQRQHHYSMHTVLTLWGSAVLLVLGVVIMLLAEWGNAKTLGALDWPHKLLAALFTSVAARSVGFNAIDTAAMTDDAMVLHYFLMYVGAGSAGTGGGVKVTTFFILMVAVWSEVRGYPDTQFRGRRITPSVLRQALTILVLSSGVIVLGLMAVMPMSDQPYEKVLFEVVSAAGNVGLSAGVVGTLPPAGQFVLLLLMFSGRVGVVTLAVALAARAHKPRVRYPEEKPLVG</sequence>
<organism evidence="9 10">
    <name type="scientific">Ottowia testudinis</name>
    <dbReference type="NCBI Taxonomy" id="2816950"/>
    <lineage>
        <taxon>Bacteria</taxon>
        <taxon>Pseudomonadati</taxon>
        <taxon>Pseudomonadota</taxon>
        <taxon>Betaproteobacteria</taxon>
        <taxon>Burkholderiales</taxon>
        <taxon>Comamonadaceae</taxon>
        <taxon>Ottowia</taxon>
    </lineage>
</organism>
<keyword evidence="5 8" id="KW-1133">Transmembrane helix</keyword>
<dbReference type="KEGG" id="otd:J1M35_02550"/>
<accession>A0A975CGL1</accession>
<dbReference type="GO" id="GO:0005886">
    <property type="term" value="C:plasma membrane"/>
    <property type="evidence" value="ECO:0007669"/>
    <property type="project" value="UniProtKB-SubCell"/>
</dbReference>
<dbReference type="PANTHER" id="PTHR32024">
    <property type="entry name" value="TRK SYSTEM POTASSIUM UPTAKE PROTEIN TRKG-RELATED"/>
    <property type="match status" value="1"/>
</dbReference>
<evidence type="ECO:0000256" key="6">
    <source>
        <dbReference type="ARBA" id="ARBA00023065"/>
    </source>
</evidence>
<feature type="transmembrane region" description="Helical" evidence="8">
    <location>
        <begin position="233"/>
        <end position="252"/>
    </location>
</feature>
<gene>
    <name evidence="9" type="ORF">J1M35_02550</name>
</gene>
<feature type="transmembrane region" description="Helical" evidence="8">
    <location>
        <begin position="410"/>
        <end position="432"/>
    </location>
</feature>
<feature type="transmembrane region" description="Helical" evidence="8">
    <location>
        <begin position="77"/>
        <end position="101"/>
    </location>
</feature>
<keyword evidence="4 8" id="KW-0812">Transmembrane</keyword>
<dbReference type="InterPro" id="IPR003445">
    <property type="entry name" value="Cat_transpt"/>
</dbReference>
<evidence type="ECO:0000256" key="8">
    <source>
        <dbReference type="SAM" id="Phobius"/>
    </source>
</evidence>
<keyword evidence="10" id="KW-1185">Reference proteome</keyword>
<evidence type="ECO:0000256" key="7">
    <source>
        <dbReference type="ARBA" id="ARBA00023136"/>
    </source>
</evidence>
<dbReference type="AlphaFoldDB" id="A0A975CGL1"/>
<feature type="transmembrane region" description="Helical" evidence="8">
    <location>
        <begin position="194"/>
        <end position="213"/>
    </location>
</feature>
<evidence type="ECO:0000313" key="9">
    <source>
        <dbReference type="EMBL" id="QTD45820.1"/>
    </source>
</evidence>
<evidence type="ECO:0000313" key="10">
    <source>
        <dbReference type="Proteomes" id="UP000663903"/>
    </source>
</evidence>
<dbReference type="Proteomes" id="UP000663903">
    <property type="component" value="Chromosome"/>
</dbReference>
<dbReference type="GO" id="GO:0008324">
    <property type="term" value="F:monoatomic cation transmembrane transporter activity"/>
    <property type="evidence" value="ECO:0007669"/>
    <property type="project" value="InterPro"/>
</dbReference>
<dbReference type="Pfam" id="PF02386">
    <property type="entry name" value="TrkH"/>
    <property type="match status" value="1"/>
</dbReference>
<proteinExistence type="predicted"/>
<dbReference type="RefSeq" id="WP_208009590.1">
    <property type="nucleotide sequence ID" value="NZ_CP071796.1"/>
</dbReference>
<keyword evidence="3" id="KW-1003">Cell membrane</keyword>